<evidence type="ECO:0000313" key="2">
    <source>
        <dbReference type="Proteomes" id="UP000294937"/>
    </source>
</evidence>
<sequence length="227" mass="26142">MKAWDVVDLRLDPSVDKETVDNLVNHYTTLYQRSSDPSIVARAAINLGFALAFVPSTIFSEVLELIKEGLRGLTDLFERARIHYEFGQLLTRTRKSVFFELAREHYHIALTELKQANVEYSTIGAAILNGLALLSYFEDRFDEALELEQQAFLSLSRLPETPEVWQQRVLTALHIGDVYRKRLSEYNNAQYFYQKALYYAKQTGNPSDITLVHKALQSVEEFKKSKV</sequence>
<dbReference type="Gene3D" id="1.25.40.10">
    <property type="entry name" value="Tetratricopeptide repeat domain"/>
    <property type="match status" value="1"/>
</dbReference>
<dbReference type="SUPFAM" id="SSF48452">
    <property type="entry name" value="TPR-like"/>
    <property type="match status" value="1"/>
</dbReference>
<organism evidence="1 2">
    <name type="scientific">Hazenella coriacea</name>
    <dbReference type="NCBI Taxonomy" id="1179467"/>
    <lineage>
        <taxon>Bacteria</taxon>
        <taxon>Bacillati</taxon>
        <taxon>Bacillota</taxon>
        <taxon>Bacilli</taxon>
        <taxon>Bacillales</taxon>
        <taxon>Thermoactinomycetaceae</taxon>
        <taxon>Hazenella</taxon>
    </lineage>
</organism>
<accession>A0A4V2UUS2</accession>
<protein>
    <recommendedName>
        <fullName evidence="3">Tetratricopeptide repeat protein</fullName>
    </recommendedName>
</protein>
<evidence type="ECO:0008006" key="3">
    <source>
        <dbReference type="Google" id="ProtNLM"/>
    </source>
</evidence>
<dbReference type="AlphaFoldDB" id="A0A4V2UUS2"/>
<comment type="caution">
    <text evidence="1">The sequence shown here is derived from an EMBL/GenBank/DDBJ whole genome shotgun (WGS) entry which is preliminary data.</text>
</comment>
<dbReference type="InterPro" id="IPR011990">
    <property type="entry name" value="TPR-like_helical_dom_sf"/>
</dbReference>
<dbReference type="RefSeq" id="WP_131926643.1">
    <property type="nucleotide sequence ID" value="NZ_SMAG01000011.1"/>
</dbReference>
<keyword evidence="2" id="KW-1185">Reference proteome</keyword>
<dbReference type="EMBL" id="SMAG01000011">
    <property type="protein sequence ID" value="TCS92608.1"/>
    <property type="molecule type" value="Genomic_DNA"/>
</dbReference>
<reference evidence="1 2" key="1">
    <citation type="submission" date="2019-03" db="EMBL/GenBank/DDBJ databases">
        <title>Genomic Encyclopedia of Type Strains, Phase IV (KMG-IV): sequencing the most valuable type-strain genomes for metagenomic binning, comparative biology and taxonomic classification.</title>
        <authorList>
            <person name="Goeker M."/>
        </authorList>
    </citation>
    <scope>NUCLEOTIDE SEQUENCE [LARGE SCALE GENOMIC DNA]</scope>
    <source>
        <strain evidence="1 2">DSM 45707</strain>
    </source>
</reference>
<dbReference type="Proteomes" id="UP000294937">
    <property type="component" value="Unassembled WGS sequence"/>
</dbReference>
<evidence type="ECO:0000313" key="1">
    <source>
        <dbReference type="EMBL" id="TCS92608.1"/>
    </source>
</evidence>
<proteinExistence type="predicted"/>
<name>A0A4V2UUS2_9BACL</name>
<gene>
    <name evidence="1" type="ORF">EDD58_11172</name>
</gene>